<evidence type="ECO:0000256" key="20">
    <source>
        <dbReference type="ARBA" id="ARBA00078774"/>
    </source>
</evidence>
<feature type="domain" description="Cytochrome b5 heme-binding" evidence="23">
    <location>
        <begin position="1"/>
        <end position="77"/>
    </location>
</feature>
<comment type="cofactor">
    <cofactor evidence="1">
        <name>FMN</name>
        <dbReference type="ChEBI" id="CHEBI:58210"/>
    </cofactor>
</comment>
<feature type="domain" description="FMN hydroxy acid dehydrogenase" evidence="24">
    <location>
        <begin position="153"/>
        <end position="514"/>
    </location>
</feature>
<evidence type="ECO:0000313" key="26">
    <source>
        <dbReference type="Proteomes" id="UP000000709"/>
    </source>
</evidence>
<dbReference type="OrthoDB" id="1925334at2759"/>
<dbReference type="Gene3D" id="3.10.120.10">
    <property type="entry name" value="Cytochrome b5-like heme/steroid binding domain"/>
    <property type="match status" value="1"/>
</dbReference>
<evidence type="ECO:0000313" key="25">
    <source>
        <dbReference type="EMBL" id="EGW32589.1"/>
    </source>
</evidence>
<sequence>MVLTLEEVAKHNTQKDCWVIIHDKAYDVSDFVMEHPGGSAIILKYAGKDATKAFDPVHPGDTLVKYLKPEYHKGEVEKKKKSVKPKPEPEVEVSSSSDTVVDEYDVEYDEQEGKLPISATVSAAADAYEEDDDDDEDNDPREIERRKNIKNKPDLSQIYNLNDFEFVARHTMEHTAWAYYSSGCDDEITLRENHLSYHRIFFKPRVMVDVTNIDLSTTMLGAKVASPFYITATALGRLGHPDGEKVLTRSAAKQGIIQMIPTLASCSFDEIVDEATDKQTQWFQLYVNSDREICKEIIEHAEERGMKGLFITVDAPQLGRREKDMRSKQIEDISHVQGDDADVDRSQGAARAISSFIDTSLKWDDLKWFKSVTKMPIILKGVQCVEDAIIAAKLGCQGVVLSNHGGRQLEFSRPPLEVLIELMPVLRQQGLDKNFEVYIDGGVRRATDILKAMCLGAKGVGIGRPFLYAMSTYGDEGVTKAIQILKDEMVMNMRLLGVTSIDQLNESYVDVRNITNRVVSQDKLFGSVYEPLAAPAFKDSKL</sequence>
<dbReference type="EMBL" id="GL996502">
    <property type="protein sequence ID" value="EGW32589.1"/>
    <property type="molecule type" value="Genomic_DNA"/>
</dbReference>
<dbReference type="InterPro" id="IPR037396">
    <property type="entry name" value="FMN_HAD"/>
</dbReference>
<dbReference type="STRING" id="619300.G3ANW4"/>
<comment type="similarity">
    <text evidence="16">In the N-terminal section; belongs to the cytochrome b5 family.</text>
</comment>
<dbReference type="PROSITE" id="PS00557">
    <property type="entry name" value="FMN_HYDROXY_ACID_DH_1"/>
    <property type="match status" value="1"/>
</dbReference>
<evidence type="ECO:0000256" key="18">
    <source>
        <dbReference type="ARBA" id="ARBA00068515"/>
    </source>
</evidence>
<dbReference type="PRINTS" id="PR00363">
    <property type="entry name" value="CYTOCHROMEB5"/>
</dbReference>
<dbReference type="eggNOG" id="KOG0538">
    <property type="taxonomic scope" value="Eukaryota"/>
</dbReference>
<evidence type="ECO:0000256" key="10">
    <source>
        <dbReference type="ARBA" id="ARBA00022946"/>
    </source>
</evidence>
<accession>G3ANW4</accession>
<comment type="catalytic activity">
    <reaction evidence="14">
        <text>(S)-lactate + 2 Fe(III)-[cytochrome c] = 2 Fe(II)-[cytochrome c] + pyruvate + 2 H(+)</text>
        <dbReference type="Rhea" id="RHEA:19909"/>
        <dbReference type="Rhea" id="RHEA-COMP:10350"/>
        <dbReference type="Rhea" id="RHEA-COMP:14399"/>
        <dbReference type="ChEBI" id="CHEBI:15361"/>
        <dbReference type="ChEBI" id="CHEBI:15378"/>
        <dbReference type="ChEBI" id="CHEBI:16651"/>
        <dbReference type="ChEBI" id="CHEBI:29033"/>
        <dbReference type="ChEBI" id="CHEBI:29034"/>
        <dbReference type="EC" id="1.1.2.3"/>
    </reaction>
    <physiologicalReaction direction="left-to-right" evidence="14">
        <dbReference type="Rhea" id="RHEA:19910"/>
    </physiologicalReaction>
</comment>
<proteinExistence type="inferred from homology"/>
<dbReference type="InterPro" id="IPR008259">
    <property type="entry name" value="FMN_hydac_DH_AS"/>
</dbReference>
<dbReference type="FunFam" id="3.10.120.10:FF:000009">
    <property type="entry name" value="Cytochrome b2, mitochondrial, putative"/>
    <property type="match status" value="1"/>
</dbReference>
<dbReference type="PANTHER" id="PTHR10578:SF148">
    <property type="entry name" value="L-LACTATE DEHYDROGENASE (CYTOCHROME)"/>
    <property type="match status" value="1"/>
</dbReference>
<evidence type="ECO:0000256" key="14">
    <source>
        <dbReference type="ARBA" id="ARBA00052399"/>
    </source>
</evidence>
<evidence type="ECO:0000256" key="17">
    <source>
        <dbReference type="ARBA" id="ARBA00066458"/>
    </source>
</evidence>
<evidence type="ECO:0000256" key="7">
    <source>
        <dbReference type="ARBA" id="ARBA00022630"/>
    </source>
</evidence>
<dbReference type="GeneID" id="18873992"/>
<keyword evidence="11 25" id="KW-0560">Oxidoreductase</keyword>
<evidence type="ECO:0000256" key="6">
    <source>
        <dbReference type="ARBA" id="ARBA00022617"/>
    </source>
</evidence>
<dbReference type="SUPFAM" id="SSF55856">
    <property type="entry name" value="Cytochrome b5-like heme/steroid binding domain"/>
    <property type="match status" value="1"/>
</dbReference>
<dbReference type="CDD" id="cd02922">
    <property type="entry name" value="FCB2_FMN"/>
    <property type="match status" value="1"/>
</dbReference>
<dbReference type="InterPro" id="IPR037458">
    <property type="entry name" value="L-MDH/L-LDH_FMN-bd"/>
</dbReference>
<evidence type="ECO:0000256" key="4">
    <source>
        <dbReference type="ARBA" id="ARBA00011881"/>
    </source>
</evidence>
<evidence type="ECO:0000256" key="3">
    <source>
        <dbReference type="ARBA" id="ARBA00004569"/>
    </source>
</evidence>
<comment type="subcellular location">
    <subcellularLocation>
        <location evidence="3">Mitochondrion intermembrane space</location>
    </subcellularLocation>
</comment>
<comment type="similarity">
    <text evidence="15">In the C-terminal section; belongs to the FMN-dependent alpha-hydroxy acid dehydrogenase family.</text>
</comment>
<evidence type="ECO:0000256" key="1">
    <source>
        <dbReference type="ARBA" id="ARBA00001917"/>
    </source>
</evidence>
<dbReference type="InterPro" id="IPR013785">
    <property type="entry name" value="Aldolase_TIM"/>
</dbReference>
<dbReference type="eggNOG" id="KOG0537">
    <property type="taxonomic scope" value="Eukaryota"/>
</dbReference>
<comment type="subunit">
    <text evidence="4">Homotetramer.</text>
</comment>
<evidence type="ECO:0000256" key="8">
    <source>
        <dbReference type="ARBA" id="ARBA00022643"/>
    </source>
</evidence>
<keyword evidence="5" id="KW-0813">Transport</keyword>
<keyword evidence="8" id="KW-0288">FMN</keyword>
<reference evidence="25 26" key="1">
    <citation type="journal article" date="2011" name="Proc. Natl. Acad. Sci. U.S.A.">
        <title>Comparative genomics of xylose-fermenting fungi for enhanced biofuel production.</title>
        <authorList>
            <person name="Wohlbach D.J."/>
            <person name="Kuo A."/>
            <person name="Sato T.K."/>
            <person name="Potts K.M."/>
            <person name="Salamov A.A."/>
            <person name="LaButti K.M."/>
            <person name="Sun H."/>
            <person name="Clum A."/>
            <person name="Pangilinan J.L."/>
            <person name="Lindquist E.A."/>
            <person name="Lucas S."/>
            <person name="Lapidus A."/>
            <person name="Jin M."/>
            <person name="Gunawan C."/>
            <person name="Balan V."/>
            <person name="Dale B.E."/>
            <person name="Jeffries T.W."/>
            <person name="Zinkel R."/>
            <person name="Barry K.W."/>
            <person name="Grigoriev I.V."/>
            <person name="Gasch A.P."/>
        </authorList>
    </citation>
    <scope>NUCLEOTIDE SEQUENCE [LARGE SCALE GENOMIC DNA]</scope>
    <source>
        <strain evidence="26">NRRL Y-27907 / 11-Y1</strain>
    </source>
</reference>
<evidence type="ECO:0000256" key="12">
    <source>
        <dbReference type="ARBA" id="ARBA00023004"/>
    </source>
</evidence>
<dbReference type="PROSITE" id="PS51349">
    <property type="entry name" value="FMN_HYDROXY_ACID_DH_2"/>
    <property type="match status" value="1"/>
</dbReference>
<keyword evidence="26" id="KW-1185">Reference proteome</keyword>
<evidence type="ECO:0000256" key="13">
    <source>
        <dbReference type="ARBA" id="ARBA00023128"/>
    </source>
</evidence>
<dbReference type="AlphaFoldDB" id="G3ANW4"/>
<dbReference type="SUPFAM" id="SSF51395">
    <property type="entry name" value="FMN-linked oxidoreductases"/>
    <property type="match status" value="1"/>
</dbReference>
<evidence type="ECO:0000256" key="5">
    <source>
        <dbReference type="ARBA" id="ARBA00022448"/>
    </source>
</evidence>
<dbReference type="Proteomes" id="UP000000709">
    <property type="component" value="Unassembled WGS sequence"/>
</dbReference>
<organism evidence="26">
    <name type="scientific">Spathaspora passalidarum (strain NRRL Y-27907 / 11-Y1)</name>
    <dbReference type="NCBI Taxonomy" id="619300"/>
    <lineage>
        <taxon>Eukaryota</taxon>
        <taxon>Fungi</taxon>
        <taxon>Dikarya</taxon>
        <taxon>Ascomycota</taxon>
        <taxon>Saccharomycotina</taxon>
        <taxon>Pichiomycetes</taxon>
        <taxon>Debaryomycetaceae</taxon>
        <taxon>Spathaspora</taxon>
    </lineage>
</organism>
<dbReference type="Pfam" id="PF01070">
    <property type="entry name" value="FMN_dh"/>
    <property type="match status" value="1"/>
</dbReference>
<dbReference type="Pfam" id="PF00173">
    <property type="entry name" value="Cyt-b5"/>
    <property type="match status" value="1"/>
</dbReference>
<feature type="region of interest" description="Disordered" evidence="22">
    <location>
        <begin position="125"/>
        <end position="149"/>
    </location>
</feature>
<keyword evidence="7" id="KW-0285">Flavoprotein</keyword>
<keyword evidence="6" id="KW-0349">Heme</keyword>
<evidence type="ECO:0000256" key="9">
    <source>
        <dbReference type="ARBA" id="ARBA00022723"/>
    </source>
</evidence>
<dbReference type="PROSITE" id="PS50255">
    <property type="entry name" value="CYTOCHROME_B5_2"/>
    <property type="match status" value="1"/>
</dbReference>
<evidence type="ECO:0000256" key="21">
    <source>
        <dbReference type="ARBA" id="ARBA00078938"/>
    </source>
</evidence>
<dbReference type="FunFam" id="3.20.20.70:FF:000062">
    <property type="entry name" value="Cytochrome b2, mitochondrial, putative"/>
    <property type="match status" value="1"/>
</dbReference>
<gene>
    <name evidence="25" type="primary">CYB2</name>
    <name evidence="25" type="ORF">SPAPADRAFT_61658</name>
</gene>
<evidence type="ECO:0000256" key="22">
    <source>
        <dbReference type="SAM" id="MobiDB-lite"/>
    </source>
</evidence>
<dbReference type="PANTHER" id="PTHR10578">
    <property type="entry name" value="S -2-HYDROXY-ACID OXIDASE-RELATED"/>
    <property type="match status" value="1"/>
</dbReference>
<protein>
    <recommendedName>
        <fullName evidence="18">L-lactate dehydrogenase (cytochrome)</fullName>
        <ecNumber evidence="17">1.1.2.3</ecNumber>
    </recommendedName>
    <alternativeName>
        <fullName evidence="20">Cytochrome b2</fullName>
    </alternativeName>
    <alternativeName>
        <fullName evidence="19">Flavocytochrome b2</fullName>
    </alternativeName>
    <alternativeName>
        <fullName evidence="21">L-lactate ferricytochrome c oxidoreductase</fullName>
    </alternativeName>
</protein>
<evidence type="ECO:0000256" key="15">
    <source>
        <dbReference type="ARBA" id="ARBA00061137"/>
    </source>
</evidence>
<dbReference type="FunCoup" id="G3ANW4">
    <property type="interactions" value="345"/>
</dbReference>
<dbReference type="GO" id="GO:0046872">
    <property type="term" value="F:metal ion binding"/>
    <property type="evidence" value="ECO:0007669"/>
    <property type="project" value="UniProtKB-KW"/>
</dbReference>
<dbReference type="PROSITE" id="PS00191">
    <property type="entry name" value="CYTOCHROME_B5_1"/>
    <property type="match status" value="1"/>
</dbReference>
<evidence type="ECO:0000256" key="2">
    <source>
        <dbReference type="ARBA" id="ARBA00001970"/>
    </source>
</evidence>
<evidence type="ECO:0000256" key="11">
    <source>
        <dbReference type="ARBA" id="ARBA00023002"/>
    </source>
</evidence>
<name>G3ANW4_SPAPN</name>
<feature type="region of interest" description="Disordered" evidence="22">
    <location>
        <begin position="76"/>
        <end position="101"/>
    </location>
</feature>
<dbReference type="KEGG" id="spaa:SPAPADRAFT_61658"/>
<dbReference type="SMR" id="G3ANW4"/>
<keyword evidence="9" id="KW-0479">Metal-binding</keyword>
<dbReference type="InterPro" id="IPR000262">
    <property type="entry name" value="FMN-dep_DH"/>
</dbReference>
<dbReference type="InterPro" id="IPR036400">
    <property type="entry name" value="Cyt_B5-like_heme/steroid_sf"/>
</dbReference>
<dbReference type="HOGENOM" id="CLU_020639_1_1_1"/>
<comment type="cofactor">
    <cofactor evidence="2">
        <name>heme b</name>
        <dbReference type="ChEBI" id="CHEBI:60344"/>
    </cofactor>
</comment>
<dbReference type="InterPro" id="IPR001199">
    <property type="entry name" value="Cyt_B5-like_heme/steroid-bd"/>
</dbReference>
<dbReference type="EC" id="1.1.2.3" evidence="17"/>
<evidence type="ECO:0000259" key="23">
    <source>
        <dbReference type="PROSITE" id="PS50255"/>
    </source>
</evidence>
<dbReference type="GO" id="GO:0004460">
    <property type="term" value="F:L-lactate dehydrogenase (cytochrome) activity"/>
    <property type="evidence" value="ECO:0007669"/>
    <property type="project" value="UniProtKB-EC"/>
</dbReference>
<dbReference type="GO" id="GO:0006089">
    <property type="term" value="P:lactate metabolic process"/>
    <property type="evidence" value="ECO:0007669"/>
    <property type="project" value="TreeGrafter"/>
</dbReference>
<keyword evidence="12" id="KW-0408">Iron</keyword>
<feature type="compositionally biased region" description="Acidic residues" evidence="22">
    <location>
        <begin position="127"/>
        <end position="139"/>
    </location>
</feature>
<dbReference type="GO" id="GO:0005758">
    <property type="term" value="C:mitochondrial intermembrane space"/>
    <property type="evidence" value="ECO:0007669"/>
    <property type="project" value="UniProtKB-SubCell"/>
</dbReference>
<dbReference type="InParanoid" id="G3ANW4"/>
<dbReference type="Gene3D" id="3.20.20.70">
    <property type="entry name" value="Aldolase class I"/>
    <property type="match status" value="1"/>
</dbReference>
<dbReference type="OMA" id="RIWFRPK"/>
<dbReference type="InterPro" id="IPR018506">
    <property type="entry name" value="Cyt_B5_heme-BS"/>
</dbReference>
<dbReference type="RefSeq" id="XP_007375865.1">
    <property type="nucleotide sequence ID" value="XM_007375803.1"/>
</dbReference>
<dbReference type="SMART" id="SM01117">
    <property type="entry name" value="Cyt-b5"/>
    <property type="match status" value="1"/>
</dbReference>
<evidence type="ECO:0000259" key="24">
    <source>
        <dbReference type="PROSITE" id="PS51349"/>
    </source>
</evidence>
<evidence type="ECO:0000256" key="16">
    <source>
        <dbReference type="ARBA" id="ARBA00061589"/>
    </source>
</evidence>
<dbReference type="GO" id="GO:0020037">
    <property type="term" value="F:heme binding"/>
    <property type="evidence" value="ECO:0007669"/>
    <property type="project" value="InterPro"/>
</dbReference>
<evidence type="ECO:0000256" key="19">
    <source>
        <dbReference type="ARBA" id="ARBA00075949"/>
    </source>
</evidence>
<keyword evidence="10" id="KW-0809">Transit peptide</keyword>
<keyword evidence="13" id="KW-0496">Mitochondrion</keyword>